<feature type="chain" id="PRO_5012869655" description="WAP domain-containing protein" evidence="1">
    <location>
        <begin position="20"/>
        <end position="101"/>
    </location>
</feature>
<evidence type="ECO:0008006" key="3">
    <source>
        <dbReference type="Google" id="ProtNLM"/>
    </source>
</evidence>
<sequence>MKVAWMIMVVFCICYPIYGDGVKNSSTEVRSYDSDTEEAFVLDLNKDLDQPELYGNCVINGKPVSNTTCLPDCGDDQDHLALQGHDCADGFMCCPAVDGKK</sequence>
<protein>
    <recommendedName>
        <fullName evidence="3">WAP domain-containing protein</fullName>
    </recommendedName>
</protein>
<dbReference type="AlphaFoldDB" id="A0A1Y1N7B6"/>
<evidence type="ECO:0000313" key="2">
    <source>
        <dbReference type="EMBL" id="JAV92810.1"/>
    </source>
</evidence>
<dbReference type="EMBL" id="GEZM01013028">
    <property type="protein sequence ID" value="JAV92810.1"/>
    <property type="molecule type" value="Transcribed_RNA"/>
</dbReference>
<proteinExistence type="predicted"/>
<keyword evidence="1" id="KW-0732">Signal</keyword>
<name>A0A1Y1N7B6_PHOPY</name>
<feature type="signal peptide" evidence="1">
    <location>
        <begin position="1"/>
        <end position="19"/>
    </location>
</feature>
<organism evidence="2">
    <name type="scientific">Photinus pyralis</name>
    <name type="common">Common eastern firefly</name>
    <name type="synonym">Lampyris pyralis</name>
    <dbReference type="NCBI Taxonomy" id="7054"/>
    <lineage>
        <taxon>Eukaryota</taxon>
        <taxon>Metazoa</taxon>
        <taxon>Ecdysozoa</taxon>
        <taxon>Arthropoda</taxon>
        <taxon>Hexapoda</taxon>
        <taxon>Insecta</taxon>
        <taxon>Pterygota</taxon>
        <taxon>Neoptera</taxon>
        <taxon>Endopterygota</taxon>
        <taxon>Coleoptera</taxon>
        <taxon>Polyphaga</taxon>
        <taxon>Elateriformia</taxon>
        <taxon>Elateroidea</taxon>
        <taxon>Lampyridae</taxon>
        <taxon>Lampyrinae</taxon>
        <taxon>Photinus</taxon>
    </lineage>
</organism>
<accession>A0A1Y1N7B6</accession>
<reference evidence="2" key="1">
    <citation type="journal article" date="2016" name="Sci. Rep.">
        <title>Molecular characterization of firefly nuptial gifts: a multi-omics approach sheds light on postcopulatory sexual selection.</title>
        <authorList>
            <person name="Al-Wathiqui N."/>
            <person name="Fallon T.R."/>
            <person name="South A."/>
            <person name="Weng J.K."/>
            <person name="Lewis S.M."/>
        </authorList>
    </citation>
    <scope>NUCLEOTIDE SEQUENCE</scope>
</reference>
<evidence type="ECO:0000256" key="1">
    <source>
        <dbReference type="SAM" id="SignalP"/>
    </source>
</evidence>